<sequence length="1432" mass="155816">MAGNGGISLLGSESLSLPDSSVTMGDQGEEQIGKSPALLMPTGSTSGGPHEQALLREETSRSTRITRRSRNLKRDARVPAASGMASLKIAALIAAVSMLLFLRGYFLRCIAPSVPLRSAPFSRFVSPSSFSQASSLPGALLEGSSVSAAAWTRRLSAGEPTPPHPSCDGGSTDKEGKETDGSQRGKKRKIPTDGDPAGSSSATSGEATRKKRARGGRRGAARPEAPEEEIEDQPPTKSGHPLPERMKESGETLPTHPSSLQLSEDQHPLIVDRMTKEATQRKILLKSLTARFLKGYEYQWSLLRHAVFNTLLVARMNSFLRSHGIHPVTGSRGTAFGRKMWRAATELRLEVLNAMHVLEANTAPRSGIEAILLFAAERSVGSVSNILGVLQPAPTATDVAQAVSRRMQSYITRASVTHAFRSWFSAHPNTRQSILVDGGMLENLIFGAPRTYVPEATLREWTAARENAAATSIRVLRYYAASWQADPQGDAVPDRLLRALLQADFGSAVSAYLAPEEVATWRDDIQSGAPEASYPVPTGDGDDDMEHADKAEEPLEPGESLFLEDDENLTELGTGEGANLGSSFRQQLESLSAGVWARWGLHGPRSETVREAFLSAALTKMEKELKQTMQRSRGDPPLQQLEALEKAFVIETQMMDVIGLARGVLQRNPELQELFTSDSEFLQVLSTNAIEGMYVDEPPDPGSDSDDNGDSMSSVDSVQGPVLQHDRLPTPEFEEAFRDLFEQIQPSDRAALNQVLRYQKETLFPRNAEIFDSVCRMYMQYPKSANILNALLLHTSVLEFTSLQLLFLGNHHNFESKKSAVLLRECTAKKNLTEELITRAAIMITGQPASVGALRHMLQDMLVEVVSGHTQRLTAEFNQDEGDLPTRQALLFQRVRQIVSSADLVGFVARWLETHPQVTHNLPPNGQLFFIIPSLMPWQRGRDPFLPGSADRSRPQKKYHILFAAGDFAQLSPVVQHYCFPEDYPPEDPHERENWTSVVGNILQNIRTAVVRFTTGFSEAPVERTGTLLRRVLRLDMELARVHHLTRTHPELLDRGSPLHKVYDASVRTSVAAWERMGIFEPVATAVRSELLAFLLQSKNSKVKPALVLKIPELFSYRITQQRSDVHRSLSTVPLLQYLHRWMEARPDIANSPWIASDSSLVAAVQALGAELVADTVFVHPESTVTESPLHLSSSLVPDYGGSLTFMRICCDSTQAPHPGSSFLATPKDCCRPFTDAPASSCAPSSLAPVAAESPDRIPLDDALAIFGLTDTEPADAATSDPAGDDAAESPDRIPLDDALAMFGLTDTEPADAATSAPAGDDAAESPDRIPLDDALAMFGLTDTEPADAATSDPAGDDDSSDRISLDAALSLLGLSAGVMPEDDSAGRPRADDGHDGESSLGRHPIPRPAHPPSSRPELENVALILVAKPPR</sequence>
<evidence type="ECO:0000313" key="3">
    <source>
        <dbReference type="EMBL" id="PFH36495.1"/>
    </source>
</evidence>
<dbReference type="EMBL" id="NWUJ01000003">
    <property type="protein sequence ID" value="PFH36495.1"/>
    <property type="molecule type" value="Genomic_DNA"/>
</dbReference>
<feature type="region of interest" description="Disordered" evidence="1">
    <location>
        <begin position="156"/>
        <end position="265"/>
    </location>
</feature>
<protein>
    <recommendedName>
        <fullName evidence="5">Transmembrane protein</fullName>
    </recommendedName>
</protein>
<dbReference type="GeneID" id="40309617"/>
<keyword evidence="2" id="KW-0812">Transmembrane</keyword>
<feature type="region of interest" description="Disordered" evidence="1">
    <location>
        <begin position="523"/>
        <end position="558"/>
    </location>
</feature>
<dbReference type="Proteomes" id="UP000224006">
    <property type="component" value="Chromosome III"/>
</dbReference>
<reference evidence="3 4" key="1">
    <citation type="submission" date="2017-09" db="EMBL/GenBank/DDBJ databases">
        <title>Genome sequencing of Besnoitia besnoiti strain Bb-Ger1.</title>
        <authorList>
            <person name="Schares G."/>
            <person name="Venepally P."/>
            <person name="Lorenzi H.A."/>
        </authorList>
    </citation>
    <scope>NUCLEOTIDE SEQUENCE [LARGE SCALE GENOMIC DNA]</scope>
    <source>
        <strain evidence="3 4">Bb-Ger1</strain>
    </source>
</reference>
<feature type="region of interest" description="Disordered" evidence="1">
    <location>
        <begin position="1"/>
        <end position="62"/>
    </location>
</feature>
<keyword evidence="2" id="KW-1133">Transmembrane helix</keyword>
<proteinExistence type="predicted"/>
<accession>A0A2A9MES9</accession>
<feature type="region of interest" description="Disordered" evidence="1">
    <location>
        <begin position="693"/>
        <end position="724"/>
    </location>
</feature>
<gene>
    <name evidence="3" type="ORF">BESB_046870</name>
</gene>
<feature type="transmembrane region" description="Helical" evidence="2">
    <location>
        <begin position="78"/>
        <end position="102"/>
    </location>
</feature>
<feature type="region of interest" description="Disordered" evidence="1">
    <location>
        <begin position="1379"/>
        <end position="1421"/>
    </location>
</feature>
<evidence type="ECO:0000256" key="2">
    <source>
        <dbReference type="SAM" id="Phobius"/>
    </source>
</evidence>
<evidence type="ECO:0000256" key="1">
    <source>
        <dbReference type="SAM" id="MobiDB-lite"/>
    </source>
</evidence>
<feature type="compositionally biased region" description="Basic and acidic residues" evidence="1">
    <location>
        <begin position="1385"/>
        <end position="1398"/>
    </location>
</feature>
<feature type="compositionally biased region" description="Acidic residues" evidence="1">
    <location>
        <begin position="697"/>
        <end position="709"/>
    </location>
</feature>
<organism evidence="3 4">
    <name type="scientific">Besnoitia besnoiti</name>
    <name type="common">Apicomplexan protozoan</name>
    <dbReference type="NCBI Taxonomy" id="94643"/>
    <lineage>
        <taxon>Eukaryota</taxon>
        <taxon>Sar</taxon>
        <taxon>Alveolata</taxon>
        <taxon>Apicomplexa</taxon>
        <taxon>Conoidasida</taxon>
        <taxon>Coccidia</taxon>
        <taxon>Eucoccidiorida</taxon>
        <taxon>Eimeriorina</taxon>
        <taxon>Sarcocystidae</taxon>
        <taxon>Besnoitia</taxon>
    </lineage>
</organism>
<feature type="compositionally biased region" description="Low complexity" evidence="1">
    <location>
        <begin position="197"/>
        <end position="206"/>
    </location>
</feature>
<feature type="compositionally biased region" description="Low complexity" evidence="1">
    <location>
        <begin position="9"/>
        <end position="21"/>
    </location>
</feature>
<name>A0A2A9MES9_BESBE</name>
<evidence type="ECO:0008006" key="5">
    <source>
        <dbReference type="Google" id="ProtNLM"/>
    </source>
</evidence>
<dbReference type="OrthoDB" id="10412184at2759"/>
<dbReference type="RefSeq" id="XP_029220504.1">
    <property type="nucleotide sequence ID" value="XM_029363138.1"/>
</dbReference>
<feature type="compositionally biased region" description="Basic residues" evidence="1">
    <location>
        <begin position="209"/>
        <end position="220"/>
    </location>
</feature>
<dbReference type="KEGG" id="bbes:BESB_046870"/>
<evidence type="ECO:0000313" key="4">
    <source>
        <dbReference type="Proteomes" id="UP000224006"/>
    </source>
</evidence>
<keyword evidence="4" id="KW-1185">Reference proteome</keyword>
<feature type="compositionally biased region" description="Basic and acidic residues" evidence="1">
    <location>
        <begin position="171"/>
        <end position="183"/>
    </location>
</feature>
<keyword evidence="2" id="KW-0472">Membrane</keyword>
<comment type="caution">
    <text evidence="3">The sequence shown here is derived from an EMBL/GenBank/DDBJ whole genome shotgun (WGS) entry which is preliminary data.</text>
</comment>
<dbReference type="VEuPathDB" id="ToxoDB:BESB_046870"/>